<keyword evidence="7 8" id="KW-0472">Membrane</keyword>
<evidence type="ECO:0000256" key="1">
    <source>
        <dbReference type="ARBA" id="ARBA00004651"/>
    </source>
</evidence>
<keyword evidence="6 8" id="KW-1133">Transmembrane helix</keyword>
<dbReference type="OrthoDB" id="9800498at2"/>
<reference evidence="9" key="2">
    <citation type="submission" date="2015-10" db="EMBL/GenBank/DDBJ databases">
        <authorList>
            <person name="Gilbert D.G."/>
        </authorList>
    </citation>
    <scope>NUCLEOTIDE SEQUENCE</scope>
    <source>
        <strain evidence="9">GO-13</strain>
    </source>
</reference>
<evidence type="ECO:0000256" key="3">
    <source>
        <dbReference type="ARBA" id="ARBA00022449"/>
    </source>
</evidence>
<dbReference type="NCBIfam" id="NF009292">
    <property type="entry name" value="PRK12651.1-3"/>
    <property type="match status" value="1"/>
</dbReference>
<reference evidence="10 12" key="3">
    <citation type="submission" date="2023-03" db="EMBL/GenBank/DDBJ databases">
        <title>Agriculturally important microbes genome sequencing.</title>
        <authorList>
            <person name="Dunlap C."/>
        </authorList>
    </citation>
    <scope>NUCLEOTIDE SEQUENCE [LARGE SCALE GENOMIC DNA]</scope>
    <source>
        <strain evidence="10 12">CBP-3203</strain>
    </source>
</reference>
<name>A0A0J6HF93_9BACI</name>
<evidence type="ECO:0000256" key="5">
    <source>
        <dbReference type="ARBA" id="ARBA00022692"/>
    </source>
</evidence>
<keyword evidence="12" id="KW-1185">Reference proteome</keyword>
<dbReference type="EMBL" id="JARRTL010000016">
    <property type="protein sequence ID" value="MEC0486328.1"/>
    <property type="molecule type" value="Genomic_DNA"/>
</dbReference>
<dbReference type="STRING" id="1664069.BGLY_3736"/>
<dbReference type="EMBL" id="LECW02000012">
    <property type="protein sequence ID" value="KRT94188.1"/>
    <property type="molecule type" value="Genomic_DNA"/>
</dbReference>
<keyword evidence="3" id="KW-0050">Antiport</keyword>
<evidence type="ECO:0000313" key="11">
    <source>
        <dbReference type="Proteomes" id="UP000036168"/>
    </source>
</evidence>
<protein>
    <submittedName>
        <fullName evidence="9">Cation:proton antiporter</fullName>
    </submittedName>
    <submittedName>
        <fullName evidence="10">Na+/H+ antiporter subunit E</fullName>
    </submittedName>
</protein>
<dbReference type="GO" id="GO:0005886">
    <property type="term" value="C:plasma membrane"/>
    <property type="evidence" value="ECO:0007669"/>
    <property type="project" value="UniProtKB-SubCell"/>
</dbReference>
<evidence type="ECO:0000313" key="12">
    <source>
        <dbReference type="Proteomes" id="UP001341297"/>
    </source>
</evidence>
<dbReference type="Proteomes" id="UP000036168">
    <property type="component" value="Unassembled WGS sequence"/>
</dbReference>
<comment type="similarity">
    <text evidence="2">Belongs to the CPA3 antiporters (TC 2.A.63) subunit E family.</text>
</comment>
<dbReference type="Proteomes" id="UP001341297">
    <property type="component" value="Unassembled WGS sequence"/>
</dbReference>
<evidence type="ECO:0000313" key="10">
    <source>
        <dbReference type="EMBL" id="MEC0486328.1"/>
    </source>
</evidence>
<dbReference type="RefSeq" id="WP_048353785.1">
    <property type="nucleotide sequence ID" value="NZ_CP023481.1"/>
</dbReference>
<feature type="transmembrane region" description="Helical" evidence="8">
    <location>
        <begin position="48"/>
        <end position="65"/>
    </location>
</feature>
<dbReference type="PATRIC" id="fig|1664069.3.peg.3938"/>
<organism evidence="9 11">
    <name type="scientific">Bacillus glycinifermentans</name>
    <dbReference type="NCBI Taxonomy" id="1664069"/>
    <lineage>
        <taxon>Bacteria</taxon>
        <taxon>Bacillati</taxon>
        <taxon>Bacillota</taxon>
        <taxon>Bacilli</taxon>
        <taxon>Bacillales</taxon>
        <taxon>Bacillaceae</taxon>
        <taxon>Bacillus</taxon>
    </lineage>
</organism>
<dbReference type="NCBIfam" id="NF006517">
    <property type="entry name" value="PRK08965.1-1"/>
    <property type="match status" value="1"/>
</dbReference>
<evidence type="ECO:0000256" key="7">
    <source>
        <dbReference type="ARBA" id="ARBA00023136"/>
    </source>
</evidence>
<feature type="transmembrane region" description="Helical" evidence="8">
    <location>
        <begin position="24"/>
        <end position="41"/>
    </location>
</feature>
<reference evidence="9 11" key="1">
    <citation type="journal article" date="2015" name="Int. J. Syst. Evol. Microbiol.">
        <title>Bacillus glycinifermentans sp. nov., isolated from fermented soybean paste.</title>
        <authorList>
            <person name="Kim S.J."/>
            <person name="Dunlap C.A."/>
            <person name="Kwon S.W."/>
            <person name="Rooney A.P."/>
        </authorList>
    </citation>
    <scope>NUCLEOTIDE SEQUENCE [LARGE SCALE GENOMIC DNA]</scope>
    <source>
        <strain evidence="9 11">GO-13</strain>
    </source>
</reference>
<dbReference type="PANTHER" id="PTHR34584:SF1">
    <property type="entry name" value="NA(+)_H(+) ANTIPORTER SUBUNIT E1"/>
    <property type="match status" value="1"/>
</dbReference>
<dbReference type="PANTHER" id="PTHR34584">
    <property type="entry name" value="NA(+)/H(+) ANTIPORTER SUBUNIT E1"/>
    <property type="match status" value="1"/>
</dbReference>
<dbReference type="PIRSF" id="PIRSF019239">
    <property type="entry name" value="MrpE"/>
    <property type="match status" value="1"/>
</dbReference>
<sequence>MALQILLNVILALCWMFLNNDPTAVGFITGYALGLFSLFLLRRFFPRRFYVLNIWAIIMLLLIFIKELLLANLSVLKTILAPKLKNKPGIFAFKTDLKADWEITTLANLITLTPGTLVIDISDDRSILYIHAVDIDDAEKAIYDIRHSFEEAIKEVSR</sequence>
<accession>A0A0J6HF93</accession>
<evidence type="ECO:0000256" key="4">
    <source>
        <dbReference type="ARBA" id="ARBA00022475"/>
    </source>
</evidence>
<dbReference type="GO" id="GO:0008324">
    <property type="term" value="F:monoatomic cation transmembrane transporter activity"/>
    <property type="evidence" value="ECO:0007669"/>
    <property type="project" value="InterPro"/>
</dbReference>
<evidence type="ECO:0000313" key="9">
    <source>
        <dbReference type="EMBL" id="KRT94188.1"/>
    </source>
</evidence>
<dbReference type="GO" id="GO:0015297">
    <property type="term" value="F:antiporter activity"/>
    <property type="evidence" value="ECO:0007669"/>
    <property type="project" value="UniProtKB-KW"/>
</dbReference>
<keyword evidence="5 8" id="KW-0812">Transmembrane</keyword>
<evidence type="ECO:0000256" key="2">
    <source>
        <dbReference type="ARBA" id="ARBA00006228"/>
    </source>
</evidence>
<dbReference type="Pfam" id="PF01899">
    <property type="entry name" value="MNHE"/>
    <property type="match status" value="1"/>
</dbReference>
<comment type="caution">
    <text evidence="9">The sequence shown here is derived from an EMBL/GenBank/DDBJ whole genome shotgun (WGS) entry which is preliminary data.</text>
</comment>
<keyword evidence="3" id="KW-0813">Transport</keyword>
<evidence type="ECO:0000256" key="8">
    <source>
        <dbReference type="SAM" id="Phobius"/>
    </source>
</evidence>
<dbReference type="AlphaFoldDB" id="A0A0J6HF93"/>
<evidence type="ECO:0000256" key="6">
    <source>
        <dbReference type="ARBA" id="ARBA00022989"/>
    </source>
</evidence>
<keyword evidence="4" id="KW-1003">Cell membrane</keyword>
<dbReference type="InterPro" id="IPR002758">
    <property type="entry name" value="Cation_antiport_E"/>
</dbReference>
<accession>A0A0J6EGN9</accession>
<comment type="subcellular location">
    <subcellularLocation>
        <location evidence="1">Cell membrane</location>
        <topology evidence="1">Multi-pass membrane protein</topology>
    </subcellularLocation>
</comment>
<gene>
    <name evidence="9" type="ORF">AB447_202545</name>
    <name evidence="10" type="ORF">P8828_16165</name>
</gene>
<proteinExistence type="inferred from homology"/>